<gene>
    <name evidence="3" type="ORF">E3N88_34927</name>
</gene>
<reference evidence="3 4" key="1">
    <citation type="submission" date="2019-05" db="EMBL/GenBank/DDBJ databases">
        <title>Mikania micrantha, genome provides insights into the molecular mechanism of rapid growth.</title>
        <authorList>
            <person name="Liu B."/>
        </authorList>
    </citation>
    <scope>NUCLEOTIDE SEQUENCE [LARGE SCALE GENOMIC DNA]</scope>
    <source>
        <strain evidence="3">NLD-2019</strain>
        <tissue evidence="3">Leaf</tissue>
    </source>
</reference>
<organism evidence="3 4">
    <name type="scientific">Mikania micrantha</name>
    <name type="common">bitter vine</name>
    <dbReference type="NCBI Taxonomy" id="192012"/>
    <lineage>
        <taxon>Eukaryota</taxon>
        <taxon>Viridiplantae</taxon>
        <taxon>Streptophyta</taxon>
        <taxon>Embryophyta</taxon>
        <taxon>Tracheophyta</taxon>
        <taxon>Spermatophyta</taxon>
        <taxon>Magnoliopsida</taxon>
        <taxon>eudicotyledons</taxon>
        <taxon>Gunneridae</taxon>
        <taxon>Pentapetalae</taxon>
        <taxon>asterids</taxon>
        <taxon>campanulids</taxon>
        <taxon>Asterales</taxon>
        <taxon>Asteraceae</taxon>
        <taxon>Asteroideae</taxon>
        <taxon>Heliantheae alliance</taxon>
        <taxon>Eupatorieae</taxon>
        <taxon>Mikania</taxon>
    </lineage>
</organism>
<name>A0A5N6LZI7_9ASTR</name>
<keyword evidence="4" id="KW-1185">Reference proteome</keyword>
<keyword evidence="2" id="KW-0732">Signal</keyword>
<sequence length="201" mass="23334">MMMMMSLLFMVLIRGGDTFSNQEKSTRIIGVILKAMWNGSWDSWRDVPNEDRTRKGSRPLDKDLNSSSSHVSDVDSEENIEEENLVWVKYDRYLVKKYGDERSNHPKFDEVLWSRATGDKNKRKVYGLSCVNNSNAHGRQNLENKLTKAFENMSDGDNLCIYMTTTIRYDVGFYQNTPLCIKEPTDIVESSFAFSRHEDMM</sequence>
<dbReference type="EMBL" id="SZYD01000017">
    <property type="protein sequence ID" value="KAD3067047.1"/>
    <property type="molecule type" value="Genomic_DNA"/>
</dbReference>
<evidence type="ECO:0000256" key="1">
    <source>
        <dbReference type="SAM" id="MobiDB-lite"/>
    </source>
</evidence>
<evidence type="ECO:0000313" key="3">
    <source>
        <dbReference type="EMBL" id="KAD3067047.1"/>
    </source>
</evidence>
<proteinExistence type="predicted"/>
<evidence type="ECO:0000256" key="2">
    <source>
        <dbReference type="SAM" id="SignalP"/>
    </source>
</evidence>
<feature type="signal peptide" evidence="2">
    <location>
        <begin position="1"/>
        <end position="18"/>
    </location>
</feature>
<feature type="compositionally biased region" description="Basic and acidic residues" evidence="1">
    <location>
        <begin position="48"/>
        <end position="64"/>
    </location>
</feature>
<feature type="region of interest" description="Disordered" evidence="1">
    <location>
        <begin position="48"/>
        <end position="76"/>
    </location>
</feature>
<protein>
    <submittedName>
        <fullName evidence="3">Uncharacterized protein</fullName>
    </submittedName>
</protein>
<dbReference type="Proteomes" id="UP000326396">
    <property type="component" value="Linkage Group LG7"/>
</dbReference>
<evidence type="ECO:0000313" key="4">
    <source>
        <dbReference type="Proteomes" id="UP000326396"/>
    </source>
</evidence>
<feature type="chain" id="PRO_5024313200" evidence="2">
    <location>
        <begin position="19"/>
        <end position="201"/>
    </location>
</feature>
<dbReference type="AlphaFoldDB" id="A0A5N6LZI7"/>
<accession>A0A5N6LZI7</accession>
<comment type="caution">
    <text evidence="3">The sequence shown here is derived from an EMBL/GenBank/DDBJ whole genome shotgun (WGS) entry which is preliminary data.</text>
</comment>